<accession>A0A644TZ40</accession>
<evidence type="ECO:0000256" key="1">
    <source>
        <dbReference type="SAM" id="MobiDB-lite"/>
    </source>
</evidence>
<organism evidence="2">
    <name type="scientific">bioreactor metagenome</name>
    <dbReference type="NCBI Taxonomy" id="1076179"/>
    <lineage>
        <taxon>unclassified sequences</taxon>
        <taxon>metagenomes</taxon>
        <taxon>ecological metagenomes</taxon>
    </lineage>
</organism>
<evidence type="ECO:0000313" key="2">
    <source>
        <dbReference type="EMBL" id="MPL71919.1"/>
    </source>
</evidence>
<sequence>MNTKKILALAGLAVGGILLLSSFSKGKTDVPGEDLPGYDPNNPDLPGYDPDNPGENAPECSIRKIGCNYIIKSFKADKVYNTGSVAIELRLNQKGILKEGDYIEVKTSSVNGDVKDLINQKVTVVQVYESGGVEYVTTTMQWPNTSYIRKIVNNYLNKMKFGANTITLISDVAPELPVIIVDPANYIYIKSITRYVNNGVPSTGKCVIQVEDYYNKFANVQQGAYIKLKSTINSNYDDLVVRVYLPGTYNQVTYRRDIIALMDYMGENVNAGYVEVL</sequence>
<feature type="region of interest" description="Disordered" evidence="1">
    <location>
        <begin position="30"/>
        <end position="57"/>
    </location>
</feature>
<comment type="caution">
    <text evidence="2">The sequence shown here is derived from an EMBL/GenBank/DDBJ whole genome shotgun (WGS) entry which is preliminary data.</text>
</comment>
<gene>
    <name evidence="2" type="ORF">SDC9_17698</name>
</gene>
<name>A0A644TZ40_9ZZZZ</name>
<dbReference type="EMBL" id="VSSQ01000062">
    <property type="protein sequence ID" value="MPL71919.1"/>
    <property type="molecule type" value="Genomic_DNA"/>
</dbReference>
<dbReference type="AlphaFoldDB" id="A0A644TZ40"/>
<proteinExistence type="predicted"/>
<protein>
    <submittedName>
        <fullName evidence="2">Uncharacterized protein</fullName>
    </submittedName>
</protein>
<reference evidence="2" key="1">
    <citation type="submission" date="2019-08" db="EMBL/GenBank/DDBJ databases">
        <authorList>
            <person name="Kucharzyk K."/>
            <person name="Murdoch R.W."/>
            <person name="Higgins S."/>
            <person name="Loffler F."/>
        </authorList>
    </citation>
    <scope>NUCLEOTIDE SEQUENCE</scope>
</reference>